<dbReference type="SMART" id="SM00220">
    <property type="entry name" value="S_TKc"/>
    <property type="match status" value="1"/>
</dbReference>
<dbReference type="Gene3D" id="1.10.510.10">
    <property type="entry name" value="Transferase(Phosphotransferase) domain 1"/>
    <property type="match status" value="1"/>
</dbReference>
<protein>
    <recommendedName>
        <fullName evidence="1">Protein kinase domain-containing protein</fullName>
    </recommendedName>
</protein>
<dbReference type="InParanoid" id="K0YKS0"/>
<name>K0YKS0_9ACTN</name>
<dbReference type="Pfam" id="PF00069">
    <property type="entry name" value="Pkinase"/>
    <property type="match status" value="1"/>
</dbReference>
<dbReference type="Gene3D" id="1.25.40.10">
    <property type="entry name" value="Tetratricopeptide repeat domain"/>
    <property type="match status" value="1"/>
</dbReference>
<dbReference type="GO" id="GO:0005524">
    <property type="term" value="F:ATP binding"/>
    <property type="evidence" value="ECO:0007669"/>
    <property type="project" value="InterPro"/>
</dbReference>
<sequence length="515" mass="56308">MASAASSGNSCGWTERTDANAAKESRRTLAALNGSLVRFRVDRMREAPFSLLSGMVCLSVEYSVACGGQGEVFRASAFLDDSSYSAPCALKVFSTREDAYTEWDMLVAHEDDLTVPSPYAVGLVEHEGVQRWAILMEFVEGTSLSELMKDARRRTGRGMFLEDALRIMAPIVRFAANCCHSRRVDVHRDIKPSNIVIDVNQTTRLLDFGIASNARGGRRARGTEFFAAPEIRFPERSQGDPDDARVDSYGIAATLYALTLGEGEPPSYAANSRALGRPFLHDDAMRAAVVKKTARMAEERFSVEMAPDSIERACNAAFSHMDERVRDALTRGLALHQADRPDPAKLERLLPLDRDEYEYRLVSEAVQECLRLACECGAFADHVLADESGRDFIDALDAFNAGRYGEAVPILRAQAAKGNAAATYYLGVCVRDGLGVDGCDLQQAAWLFSEAAEAGNMLAQNALGRMLYEGRGVPKNERLGEQWIRAAARDDAASGRCGFAPAKEWLASRSISSQA</sequence>
<dbReference type="PROSITE" id="PS50011">
    <property type="entry name" value="PROTEIN_KINASE_DOM"/>
    <property type="match status" value="1"/>
</dbReference>
<dbReference type="PANTHER" id="PTHR44329">
    <property type="entry name" value="SERINE/THREONINE-PROTEIN KINASE TNNI3K-RELATED"/>
    <property type="match status" value="1"/>
</dbReference>
<reference evidence="2 3" key="1">
    <citation type="submission" date="2012-08" db="EMBL/GenBank/DDBJ databases">
        <title>The Genome Sequence of Slackia piriformis YIT 12062.</title>
        <authorList>
            <consortium name="The Broad Institute Genome Sequencing Platform"/>
            <person name="Earl A."/>
            <person name="Ward D."/>
            <person name="Feldgarden M."/>
            <person name="Gevers D."/>
            <person name="Morotomi M."/>
            <person name="Walker B."/>
            <person name="Young S.K."/>
            <person name="Zeng Q."/>
            <person name="Gargeya S."/>
            <person name="Fitzgerald M."/>
            <person name="Haas B."/>
            <person name="Abouelleil A."/>
            <person name="Alvarado L."/>
            <person name="Arachchi H.M."/>
            <person name="Berlin A.M."/>
            <person name="Chapman S.B."/>
            <person name="Goldberg J."/>
            <person name="Griggs A."/>
            <person name="Gujja S."/>
            <person name="Hansen M."/>
            <person name="Howarth C."/>
            <person name="Imamovic A."/>
            <person name="Larimer J."/>
            <person name="McCowen C."/>
            <person name="Montmayeur A."/>
            <person name="Murphy C."/>
            <person name="Neiman D."/>
            <person name="Pearson M."/>
            <person name="Priest M."/>
            <person name="Roberts A."/>
            <person name="Saif S."/>
            <person name="Shea T."/>
            <person name="Sisk P."/>
            <person name="Sykes S."/>
            <person name="Wortman J."/>
            <person name="Nusbaum C."/>
            <person name="Birren B."/>
        </authorList>
    </citation>
    <scope>NUCLEOTIDE SEQUENCE [LARGE SCALE GENOMIC DNA]</scope>
    <source>
        <strain evidence="2 3">YIT 12062</strain>
    </source>
</reference>
<dbReference type="SUPFAM" id="SSF81901">
    <property type="entry name" value="HCP-like"/>
    <property type="match status" value="1"/>
</dbReference>
<dbReference type="eggNOG" id="COG0790">
    <property type="taxonomic scope" value="Bacteria"/>
</dbReference>
<dbReference type="Pfam" id="PF08238">
    <property type="entry name" value="Sel1"/>
    <property type="match status" value="2"/>
</dbReference>
<dbReference type="eggNOG" id="COG0515">
    <property type="taxonomic scope" value="Bacteria"/>
</dbReference>
<dbReference type="InterPro" id="IPR011009">
    <property type="entry name" value="Kinase-like_dom_sf"/>
</dbReference>
<dbReference type="GO" id="GO:0004674">
    <property type="term" value="F:protein serine/threonine kinase activity"/>
    <property type="evidence" value="ECO:0007669"/>
    <property type="project" value="TreeGrafter"/>
</dbReference>
<proteinExistence type="predicted"/>
<feature type="domain" description="Protein kinase" evidence="1">
    <location>
        <begin position="58"/>
        <end position="350"/>
    </location>
</feature>
<comment type="caution">
    <text evidence="2">The sequence shown here is derived from an EMBL/GenBank/DDBJ whole genome shotgun (WGS) entry which is preliminary data.</text>
</comment>
<dbReference type="HOGENOM" id="CLU_528816_0_0_11"/>
<accession>K0YKS0</accession>
<dbReference type="SUPFAM" id="SSF56112">
    <property type="entry name" value="Protein kinase-like (PK-like)"/>
    <property type="match status" value="1"/>
</dbReference>
<dbReference type="PATRIC" id="fig|742818.3.peg.1450"/>
<gene>
    <name evidence="2" type="ORF">HMPREF9451_01380</name>
</gene>
<evidence type="ECO:0000259" key="1">
    <source>
        <dbReference type="PROSITE" id="PS50011"/>
    </source>
</evidence>
<organism evidence="2 3">
    <name type="scientific">Slackia piriformis YIT 12062</name>
    <dbReference type="NCBI Taxonomy" id="742818"/>
    <lineage>
        <taxon>Bacteria</taxon>
        <taxon>Bacillati</taxon>
        <taxon>Actinomycetota</taxon>
        <taxon>Coriobacteriia</taxon>
        <taxon>Eggerthellales</taxon>
        <taxon>Eggerthellaceae</taxon>
        <taxon>Slackia</taxon>
    </lineage>
</organism>
<dbReference type="InterPro" id="IPR051681">
    <property type="entry name" value="Ser/Thr_Kinases-Pseudokinases"/>
</dbReference>
<keyword evidence="3" id="KW-1185">Reference proteome</keyword>
<dbReference type="FunCoup" id="K0YKS0">
    <property type="interactions" value="69"/>
</dbReference>
<evidence type="ECO:0000313" key="2">
    <source>
        <dbReference type="EMBL" id="EJZ83858.1"/>
    </source>
</evidence>
<dbReference type="InterPro" id="IPR011990">
    <property type="entry name" value="TPR-like_helical_dom_sf"/>
</dbReference>
<evidence type="ECO:0000313" key="3">
    <source>
        <dbReference type="Proteomes" id="UP000006069"/>
    </source>
</evidence>
<dbReference type="SMART" id="SM00671">
    <property type="entry name" value="SEL1"/>
    <property type="match status" value="2"/>
</dbReference>
<dbReference type="EMBL" id="ADMD01000007">
    <property type="protein sequence ID" value="EJZ83858.1"/>
    <property type="molecule type" value="Genomic_DNA"/>
</dbReference>
<dbReference type="Proteomes" id="UP000006069">
    <property type="component" value="Unassembled WGS sequence"/>
</dbReference>
<dbReference type="AlphaFoldDB" id="K0YKS0"/>
<dbReference type="InterPro" id="IPR000719">
    <property type="entry name" value="Prot_kinase_dom"/>
</dbReference>
<dbReference type="InterPro" id="IPR006597">
    <property type="entry name" value="Sel1-like"/>
</dbReference>